<reference evidence="5" key="1">
    <citation type="submission" date="2018-05" db="EMBL/GenBank/DDBJ databases">
        <authorList>
            <person name="Li X."/>
        </authorList>
    </citation>
    <scope>NUCLEOTIDE SEQUENCE [LARGE SCALE GENOMIC DNA]</scope>
    <source>
        <strain evidence="5">HKS-05</strain>
    </source>
</reference>
<name>A0A328B038_9CAUL</name>
<feature type="transmembrane region" description="Helical" evidence="2">
    <location>
        <begin position="289"/>
        <end position="310"/>
    </location>
</feature>
<feature type="transmembrane region" description="Helical" evidence="2">
    <location>
        <begin position="515"/>
        <end position="537"/>
    </location>
</feature>
<feature type="transmembrane region" description="Helical" evidence="2">
    <location>
        <begin position="549"/>
        <end position="569"/>
    </location>
</feature>
<keyword evidence="2" id="KW-1133">Transmembrane helix</keyword>
<dbReference type="InterPro" id="IPR029058">
    <property type="entry name" value="AB_hydrolase_fold"/>
</dbReference>
<accession>A0A328B038</accession>
<protein>
    <submittedName>
        <fullName evidence="4">Alpha/beta hydrolase</fullName>
    </submittedName>
</protein>
<comment type="caution">
    <text evidence="4">The sequence shown here is derived from an EMBL/GenBank/DDBJ whole genome shotgun (WGS) entry which is preliminary data.</text>
</comment>
<dbReference type="AlphaFoldDB" id="A0A328B038"/>
<dbReference type="InterPro" id="IPR050261">
    <property type="entry name" value="FrsA_esterase"/>
</dbReference>
<feature type="transmembrane region" description="Helical" evidence="2">
    <location>
        <begin position="404"/>
        <end position="426"/>
    </location>
</feature>
<evidence type="ECO:0000256" key="1">
    <source>
        <dbReference type="ARBA" id="ARBA00022801"/>
    </source>
</evidence>
<proteinExistence type="predicted"/>
<organism evidence="4 5">
    <name type="scientific">Phenylobacterium hankyongense</name>
    <dbReference type="NCBI Taxonomy" id="1813876"/>
    <lineage>
        <taxon>Bacteria</taxon>
        <taxon>Pseudomonadati</taxon>
        <taxon>Pseudomonadota</taxon>
        <taxon>Alphaproteobacteria</taxon>
        <taxon>Caulobacterales</taxon>
        <taxon>Caulobacteraceae</taxon>
        <taxon>Phenylobacterium</taxon>
    </lineage>
</organism>
<evidence type="ECO:0000256" key="2">
    <source>
        <dbReference type="SAM" id="Phobius"/>
    </source>
</evidence>
<dbReference type="InterPro" id="IPR022742">
    <property type="entry name" value="Hydrolase_4"/>
</dbReference>
<evidence type="ECO:0000313" key="5">
    <source>
        <dbReference type="Proteomes" id="UP000249842"/>
    </source>
</evidence>
<keyword evidence="1 4" id="KW-0378">Hydrolase</keyword>
<dbReference type="SUPFAM" id="SSF53474">
    <property type="entry name" value="alpha/beta-Hydrolases"/>
    <property type="match status" value="1"/>
</dbReference>
<evidence type="ECO:0000259" key="3">
    <source>
        <dbReference type="Pfam" id="PF12146"/>
    </source>
</evidence>
<dbReference type="GO" id="GO:0052689">
    <property type="term" value="F:carboxylic ester hydrolase activity"/>
    <property type="evidence" value="ECO:0007669"/>
    <property type="project" value="UniProtKB-ARBA"/>
</dbReference>
<feature type="domain" description="Serine aminopeptidase S33" evidence="3">
    <location>
        <begin position="70"/>
        <end position="172"/>
    </location>
</feature>
<dbReference type="RefSeq" id="WP_111458044.1">
    <property type="nucleotide sequence ID" value="NZ_QFYP01000001.1"/>
</dbReference>
<keyword evidence="2" id="KW-0812">Transmembrane</keyword>
<dbReference type="PANTHER" id="PTHR22946">
    <property type="entry name" value="DIENELACTONE HYDROLASE DOMAIN-CONTAINING PROTEIN-RELATED"/>
    <property type="match status" value="1"/>
</dbReference>
<dbReference type="Pfam" id="PF12146">
    <property type="entry name" value="Hydrolase_4"/>
    <property type="match status" value="1"/>
</dbReference>
<gene>
    <name evidence="4" type="ORF">DJ021_13520</name>
</gene>
<dbReference type="Proteomes" id="UP000249842">
    <property type="component" value="Unassembled WGS sequence"/>
</dbReference>
<feature type="transmembrane region" description="Helical" evidence="2">
    <location>
        <begin position="331"/>
        <end position="353"/>
    </location>
</feature>
<evidence type="ECO:0000313" key="4">
    <source>
        <dbReference type="EMBL" id="RAK60752.1"/>
    </source>
</evidence>
<feature type="transmembrane region" description="Helical" evidence="2">
    <location>
        <begin position="373"/>
        <end position="392"/>
    </location>
</feature>
<keyword evidence="2" id="KW-0472">Membrane</keyword>
<dbReference type="Gene3D" id="3.40.50.1820">
    <property type="entry name" value="alpha/beta hydrolase"/>
    <property type="match status" value="1"/>
</dbReference>
<keyword evidence="5" id="KW-1185">Reference proteome</keyword>
<dbReference type="PANTHER" id="PTHR22946:SF9">
    <property type="entry name" value="POLYKETIDE TRANSFERASE AF380"/>
    <property type="match status" value="1"/>
</dbReference>
<dbReference type="OrthoDB" id="8680283at2"/>
<dbReference type="EMBL" id="QFYP01000001">
    <property type="protein sequence ID" value="RAK60752.1"/>
    <property type="molecule type" value="Genomic_DNA"/>
</dbReference>
<feature type="transmembrane region" description="Helical" evidence="2">
    <location>
        <begin position="446"/>
        <end position="468"/>
    </location>
</feature>
<feature type="transmembrane region" description="Helical" evidence="2">
    <location>
        <begin position="480"/>
        <end position="503"/>
    </location>
</feature>
<sequence>MARRSAGAPGAVLLAIGLLLMVAGVAIAALVQTSGGIRVRDVRWTGADGAPMAALLYVPPNATPKTPAPGVLAVHGYINTRETQDAFAIEFARRGYVVLAMDQRGHGHSGGGATTGGFGGPDGLRYLRALPFVNPNEIGLEGHSMGGWTVLAAAADQPDGYKALVLEGSSTGKPFAAEGTPTWPRNLAVVYSQFDEFAPLMWGVDRARDVGSSRKLQQVFGAPAPVAAGKVYGDLAAGTGRTLYTPFTTHPGDHISPEAVGDSLDWFARTLQGGTPRPAGDQIWPWKEFGTLVALAGFFAALLGLFDLLLRLPAFAGLAAAPEPARERRGPGWWTLFLLTGFVPAVSFFALLLVAPPLITPSAIFPQAITNHLVVWALLNLAIALLLGWLLGRPRARFDNRWGPALGIAVVTVVAGYGALALANSLANVDFRFWVVALRPMSLRQFLAFLAYVVPFTAFVLVAFRGLAGLMVRGDSAWRQYLTAMVALPLGFVVLTGAQYLALFATGRLPLAFEALNAIVSIQFVPLLAILGLIAAFTWRRTNSYVPGGLIGGLFVTWYMVAGTATHFAS</sequence>